<reference evidence="1 2" key="1">
    <citation type="submission" date="2014-06" db="EMBL/GenBank/DDBJ databases">
        <authorList>
            <person name="Swart Estienne"/>
        </authorList>
    </citation>
    <scope>NUCLEOTIDE SEQUENCE [LARGE SCALE GENOMIC DNA]</scope>
    <source>
        <strain evidence="1 2">130c</strain>
    </source>
</reference>
<proteinExistence type="predicted"/>
<name>A0A078AFN1_STYLE</name>
<keyword evidence="2" id="KW-1185">Reference proteome</keyword>
<evidence type="ECO:0000313" key="2">
    <source>
        <dbReference type="Proteomes" id="UP000039865"/>
    </source>
</evidence>
<protein>
    <submittedName>
        <fullName evidence="1">Uncharacterized protein</fullName>
    </submittedName>
</protein>
<gene>
    <name evidence="1" type="primary">Contig10658.g11378</name>
    <name evidence="1" type="ORF">STYLEM_9309</name>
</gene>
<sequence>MMYQSLVKDCQKNPESTKLYLLANIQSNLNIQQMNRNFPSQVADSNILVGGNQDLLQQFQVPQQTISKFSRRSTDFNFKTKTEEIEFLKLKVDELEQQVKQVFFGVQLEIDQVDNQDKYSPQISDNTHITIDEYINALRNQFDSLLTDTKTRLKETEYNIRDNHSEMFKFSENNHSSYLEQPVDKSEQYDRRSNEEGTALFPQTQLGRRTYSDHGNLQNLSATKMVKLGIWEEKQLFLLHVAEYEKTYRGEHYRPKNGKGLTLTYEQWRKFYQNVDFINQDVQQLAAQLN</sequence>
<organism evidence="1 2">
    <name type="scientific">Stylonychia lemnae</name>
    <name type="common">Ciliate</name>
    <dbReference type="NCBI Taxonomy" id="5949"/>
    <lineage>
        <taxon>Eukaryota</taxon>
        <taxon>Sar</taxon>
        <taxon>Alveolata</taxon>
        <taxon>Ciliophora</taxon>
        <taxon>Intramacronucleata</taxon>
        <taxon>Spirotrichea</taxon>
        <taxon>Stichotrichia</taxon>
        <taxon>Sporadotrichida</taxon>
        <taxon>Oxytrichidae</taxon>
        <taxon>Stylonychinae</taxon>
        <taxon>Stylonychia</taxon>
    </lineage>
</organism>
<accession>A0A078AFN1</accession>
<dbReference type="InParanoid" id="A0A078AFN1"/>
<dbReference type="EMBL" id="CCKQ01008850">
    <property type="protein sequence ID" value="CDW80312.1"/>
    <property type="molecule type" value="Genomic_DNA"/>
</dbReference>
<dbReference type="AlphaFoldDB" id="A0A078AFN1"/>
<evidence type="ECO:0000313" key="1">
    <source>
        <dbReference type="EMBL" id="CDW80312.1"/>
    </source>
</evidence>
<dbReference type="Proteomes" id="UP000039865">
    <property type="component" value="Unassembled WGS sequence"/>
</dbReference>